<evidence type="ECO:0000256" key="1">
    <source>
        <dbReference type="ARBA" id="ARBA00004571"/>
    </source>
</evidence>
<dbReference type="NCBIfam" id="TIGR04057">
    <property type="entry name" value="SusC_RagA_signa"/>
    <property type="match status" value="1"/>
</dbReference>
<dbReference type="EMBL" id="CP094326">
    <property type="protein sequence ID" value="UNY97530.1"/>
    <property type="molecule type" value="Genomic_DNA"/>
</dbReference>
<evidence type="ECO:0000256" key="3">
    <source>
        <dbReference type="ARBA" id="ARBA00022452"/>
    </source>
</evidence>
<feature type="domain" description="Secretin/TonB short N-terminal" evidence="9">
    <location>
        <begin position="47"/>
        <end position="98"/>
    </location>
</feature>
<dbReference type="InterPro" id="IPR023996">
    <property type="entry name" value="TonB-dep_OMP_SusC/RagA"/>
</dbReference>
<evidence type="ECO:0000256" key="8">
    <source>
        <dbReference type="SAM" id="SignalP"/>
    </source>
</evidence>
<dbReference type="Gene3D" id="2.170.130.10">
    <property type="entry name" value="TonB-dependent receptor, plug domain"/>
    <property type="match status" value="1"/>
</dbReference>
<keyword evidence="8" id="KW-0732">Signal</keyword>
<keyword evidence="11" id="KW-1185">Reference proteome</keyword>
<keyword evidence="5 7" id="KW-0472">Membrane</keyword>
<evidence type="ECO:0000256" key="5">
    <source>
        <dbReference type="ARBA" id="ARBA00023136"/>
    </source>
</evidence>
<dbReference type="SUPFAM" id="SSF56935">
    <property type="entry name" value="Porins"/>
    <property type="match status" value="1"/>
</dbReference>
<dbReference type="Gene3D" id="2.40.170.20">
    <property type="entry name" value="TonB-dependent receptor, beta-barrel domain"/>
    <property type="match status" value="1"/>
</dbReference>
<keyword evidence="3 7" id="KW-1134">Transmembrane beta strand</keyword>
<evidence type="ECO:0000259" key="9">
    <source>
        <dbReference type="SMART" id="SM00965"/>
    </source>
</evidence>
<keyword evidence="10" id="KW-0675">Receptor</keyword>
<dbReference type="RefSeq" id="WP_242935942.1">
    <property type="nucleotide sequence ID" value="NZ_CP094326.1"/>
</dbReference>
<dbReference type="InterPro" id="IPR037066">
    <property type="entry name" value="Plug_dom_sf"/>
</dbReference>
<dbReference type="InterPro" id="IPR008969">
    <property type="entry name" value="CarboxyPept-like_regulatory"/>
</dbReference>
<dbReference type="PROSITE" id="PS52016">
    <property type="entry name" value="TONB_DEPENDENT_REC_3"/>
    <property type="match status" value="1"/>
</dbReference>
<gene>
    <name evidence="10" type="ORF">MQE36_10585</name>
</gene>
<dbReference type="SUPFAM" id="SSF49464">
    <property type="entry name" value="Carboxypeptidase regulatory domain-like"/>
    <property type="match status" value="1"/>
</dbReference>
<reference evidence="10 11" key="1">
    <citation type="journal article" date="2018" name="Int. J. Syst. Evol. Microbiol.">
        <title>Zhouia spongiae sp. nov., isolated from a marine sponge.</title>
        <authorList>
            <person name="Zhuang L."/>
            <person name="Lin B."/>
            <person name="Qin F."/>
            <person name="Luo L."/>
        </authorList>
    </citation>
    <scope>NUCLEOTIDE SEQUENCE [LARGE SCALE GENOMIC DNA]</scope>
    <source>
        <strain evidence="10 11">HN-Y44</strain>
    </source>
</reference>
<keyword evidence="4 7" id="KW-0812">Transmembrane</keyword>
<dbReference type="InterPro" id="IPR036942">
    <property type="entry name" value="Beta-barrel_TonB_sf"/>
</dbReference>
<dbReference type="InterPro" id="IPR011662">
    <property type="entry name" value="Secretin/TonB_short_N"/>
</dbReference>
<dbReference type="Pfam" id="PF13715">
    <property type="entry name" value="CarbopepD_reg_2"/>
    <property type="match status" value="1"/>
</dbReference>
<dbReference type="InterPro" id="IPR039426">
    <property type="entry name" value="TonB-dep_rcpt-like"/>
</dbReference>
<dbReference type="NCBIfam" id="TIGR04056">
    <property type="entry name" value="OMP_RagA_SusC"/>
    <property type="match status" value="1"/>
</dbReference>
<evidence type="ECO:0000313" key="11">
    <source>
        <dbReference type="Proteomes" id="UP000829476"/>
    </source>
</evidence>
<protein>
    <submittedName>
        <fullName evidence="10">TonB-dependent receptor</fullName>
    </submittedName>
</protein>
<feature type="chain" id="PRO_5046171559" evidence="8">
    <location>
        <begin position="23"/>
        <end position="1159"/>
    </location>
</feature>
<evidence type="ECO:0000256" key="4">
    <source>
        <dbReference type="ARBA" id="ARBA00022692"/>
    </source>
</evidence>
<dbReference type="InterPro" id="IPR012910">
    <property type="entry name" value="Plug_dom"/>
</dbReference>
<evidence type="ECO:0000256" key="2">
    <source>
        <dbReference type="ARBA" id="ARBA00022448"/>
    </source>
</evidence>
<comment type="subcellular location">
    <subcellularLocation>
        <location evidence="1 7">Cell outer membrane</location>
        <topology evidence="1 7">Multi-pass membrane protein</topology>
    </subcellularLocation>
</comment>
<evidence type="ECO:0000256" key="7">
    <source>
        <dbReference type="PROSITE-ProRule" id="PRU01360"/>
    </source>
</evidence>
<evidence type="ECO:0000256" key="6">
    <source>
        <dbReference type="ARBA" id="ARBA00023237"/>
    </source>
</evidence>
<dbReference type="Pfam" id="PF07715">
    <property type="entry name" value="Plug"/>
    <property type="match status" value="1"/>
</dbReference>
<dbReference type="InterPro" id="IPR023997">
    <property type="entry name" value="TonB-dep_OMP_SusC/RagA_CS"/>
</dbReference>
<organism evidence="10 11">
    <name type="scientific">Zhouia spongiae</name>
    <dbReference type="NCBI Taxonomy" id="2202721"/>
    <lineage>
        <taxon>Bacteria</taxon>
        <taxon>Pseudomonadati</taxon>
        <taxon>Bacteroidota</taxon>
        <taxon>Flavobacteriia</taxon>
        <taxon>Flavobacteriales</taxon>
        <taxon>Flavobacteriaceae</taxon>
        <taxon>Zhouia</taxon>
    </lineage>
</organism>
<accession>A0ABY3YI66</accession>
<keyword evidence="6 7" id="KW-0998">Cell outer membrane</keyword>
<dbReference type="Pfam" id="PF07660">
    <property type="entry name" value="STN"/>
    <property type="match status" value="1"/>
</dbReference>
<comment type="similarity">
    <text evidence="7">Belongs to the TonB-dependent receptor family.</text>
</comment>
<sequence>MKIYTVLLCLTMVKIFALDANAQSISLNVQNEELRNVITEIESKSNFSFFYNNNLIDVSKKISIKASNENIKNVLKVIFSGTEIDFRVVKKHIVLFPKNEKSAYLKLKAFLNEEQRSKTTIIETPSAREIEEAVASVIQDNVTGTVIDEVGMPLPGVSVLIKGTTIGTQTDFDGNYSIKAQTGETLVFSYVGQKTEERVVGTSKIIDIQMVIDAQDLDEVIVVAYGTAKKGDYTGAATQINAETIENRSISNISSVIEGASAGVTVNSGSGQPGSGQSIRIRGFGSVSASSAPLYVVDGAPFYGSVNSINPNDIESVTILKDAASTSLYGNKAANGVVMITTKRGKNKKGQLSLNVSSSIISRSIPEYDRLGPDTYYELMWESMRNGRAIPGVDDVADVNDANVYASDNIIGELGNNPYNVADDNIVGQDGKINPNARLLYPDDLDWTDAIMRLGFRQNYNLSYRGGMEKVDYYVSMGYLDEDGYINKSDYNRFTGRANVNFQATRWLKSGLNIAASTSKGNQAQATSAQSSSFVNPIRFTRNMGPIYNIYQHDPVTGEYLLDENGNRMYYLNDNRPSGASGGRHIVAEIDYNTDLDEITSLNAKTFFDITFTEGLVLTVNANIDQRQWYTTEFENKLVGDGAPGGRASRTYNRRTTVGFNQLLNYSKSFGNHNIKLLAAHESVELKVNDFEGTKTEIIADGNDELVNFVTITDLDSETDLLRDESYFGRANYDYDGKYFLSASYRTDGTSKFSKNKRWGEFWSLGGAWRLDKEAFLDMDWINLLKVRASYGEVGNNVGIGFYAYQGLYELGYNNQSESGYYQDSLEAPNLFWETSASYDIALEFGLFDRLNGSIEYYDRESDNLLFDVPLPLSSGTEDIPMNIGTMFNKGIEISLDYDIVRNENFSWNLGVVAATINNEFTKLPQEEIIDGSKKLMVGHSIYDYWLKQWYGVDPADGSALYVPTQEALDNDSDIREVDGIFLTTNQANAEYHYAGTAIPDLTGAFTNSFRYKDFGFNFMFTYQLGGEILDYNYRSLMSSGDYGNALHRDILRRWQAPGDITDVPRMDASQTTNFDATSDRWLVDADYLNLKQVNFSYNLPMEVSEKLGISSAQLFLNAENLFAINKRKGMDIQQNFNGTTSNVYTPSRIITMGINVKF</sequence>
<proteinExistence type="inferred from homology"/>
<dbReference type="Proteomes" id="UP000829476">
    <property type="component" value="Chromosome"/>
</dbReference>
<evidence type="ECO:0000313" key="10">
    <source>
        <dbReference type="EMBL" id="UNY97530.1"/>
    </source>
</evidence>
<name>A0ABY3YI66_9FLAO</name>
<keyword evidence="2 7" id="KW-0813">Transport</keyword>
<dbReference type="Gene3D" id="2.60.40.1120">
    <property type="entry name" value="Carboxypeptidase-like, regulatory domain"/>
    <property type="match status" value="1"/>
</dbReference>
<feature type="signal peptide" evidence="8">
    <location>
        <begin position="1"/>
        <end position="22"/>
    </location>
</feature>
<dbReference type="SMART" id="SM00965">
    <property type="entry name" value="STN"/>
    <property type="match status" value="1"/>
</dbReference>